<protein>
    <submittedName>
        <fullName evidence="2">Uncharacterized protein</fullName>
    </submittedName>
</protein>
<evidence type="ECO:0000313" key="2">
    <source>
        <dbReference type="EMBL" id="KAF2575414.1"/>
    </source>
</evidence>
<dbReference type="AlphaFoldDB" id="A0A8S9J006"/>
<dbReference type="EMBL" id="QGKY02001015">
    <property type="protein sequence ID" value="KAF2575414.1"/>
    <property type="molecule type" value="Genomic_DNA"/>
</dbReference>
<reference evidence="2" key="1">
    <citation type="submission" date="2019-12" db="EMBL/GenBank/DDBJ databases">
        <title>Genome sequencing and annotation of Brassica cretica.</title>
        <authorList>
            <person name="Studholme D.J."/>
            <person name="Sarris P.F."/>
        </authorList>
    </citation>
    <scope>NUCLEOTIDE SEQUENCE</scope>
    <source>
        <strain evidence="1">PFS-001/15</strain>
        <strain evidence="2">PFS-102/07</strain>
        <tissue evidence="2">Leaf</tissue>
    </source>
</reference>
<comment type="caution">
    <text evidence="2">The sequence shown here is derived from an EMBL/GenBank/DDBJ whole genome shotgun (WGS) entry which is preliminary data.</text>
</comment>
<dbReference type="EMBL" id="QGKW02002228">
    <property type="protein sequence ID" value="KAF2537673.1"/>
    <property type="molecule type" value="Genomic_DNA"/>
</dbReference>
<proteinExistence type="predicted"/>
<sequence>MFCFLFNERKIVKLELHTFPRSGRFFDSASDVFNDSRRVITNKAAGKVVIHEVKKKKGGGAGRFAIVIHVGSFLLYKGVQTLLSWGKNDETERVKLKEDLKFFSGKSCGQHKRREKWGKDQVSTPTSAKNARDFANNHLESSLYIHRVQSKCYHEKQTFSLRKASAFLNAHRS</sequence>
<evidence type="ECO:0000313" key="1">
    <source>
        <dbReference type="EMBL" id="KAF2537673.1"/>
    </source>
</evidence>
<organism evidence="2">
    <name type="scientific">Brassica cretica</name>
    <name type="common">Mustard</name>
    <dbReference type="NCBI Taxonomy" id="69181"/>
    <lineage>
        <taxon>Eukaryota</taxon>
        <taxon>Viridiplantae</taxon>
        <taxon>Streptophyta</taxon>
        <taxon>Embryophyta</taxon>
        <taxon>Tracheophyta</taxon>
        <taxon>Spermatophyta</taxon>
        <taxon>Magnoliopsida</taxon>
        <taxon>eudicotyledons</taxon>
        <taxon>Gunneridae</taxon>
        <taxon>Pentapetalae</taxon>
        <taxon>rosids</taxon>
        <taxon>malvids</taxon>
        <taxon>Brassicales</taxon>
        <taxon>Brassicaceae</taxon>
        <taxon>Brassiceae</taxon>
        <taxon>Brassica</taxon>
    </lineage>
</organism>
<name>A0A8S9J006_BRACR</name>
<dbReference type="Proteomes" id="UP000712281">
    <property type="component" value="Unassembled WGS sequence"/>
</dbReference>
<gene>
    <name evidence="1" type="ORF">F2Q68_00023577</name>
    <name evidence="2" type="ORF">F2Q70_00006903</name>
</gene>
<accession>A0A8S9J006</accession>